<dbReference type="EMBL" id="CAUWAG010000018">
    <property type="protein sequence ID" value="CAJ2511411.1"/>
    <property type="molecule type" value="Genomic_DNA"/>
</dbReference>
<proteinExistence type="predicted"/>
<evidence type="ECO:0000256" key="1">
    <source>
        <dbReference type="SAM" id="MobiDB-lite"/>
    </source>
</evidence>
<gene>
    <name evidence="2" type="ORF">KHLLAP_LOCUS11879</name>
</gene>
<accession>A0AAI8VP29</accession>
<feature type="compositionally biased region" description="Basic and acidic residues" evidence="1">
    <location>
        <begin position="1"/>
        <end position="15"/>
    </location>
</feature>
<feature type="region of interest" description="Disordered" evidence="1">
    <location>
        <begin position="1"/>
        <end position="112"/>
    </location>
</feature>
<evidence type="ECO:0000313" key="2">
    <source>
        <dbReference type="EMBL" id="CAJ2511411.1"/>
    </source>
</evidence>
<sequence length="112" mass="11778">MPSHIHEIAEKREQQLDQSSEESPAQAWDKNSKEKEGGHPTEGATAVHKLADKREDQLNQAGKGDGNAAPATEWKEGQDAKISAPASQVGHEAGSTGGIAPAPAHPTRPTEA</sequence>
<organism evidence="2 3">
    <name type="scientific">Anthostomella pinea</name>
    <dbReference type="NCBI Taxonomy" id="933095"/>
    <lineage>
        <taxon>Eukaryota</taxon>
        <taxon>Fungi</taxon>
        <taxon>Dikarya</taxon>
        <taxon>Ascomycota</taxon>
        <taxon>Pezizomycotina</taxon>
        <taxon>Sordariomycetes</taxon>
        <taxon>Xylariomycetidae</taxon>
        <taxon>Xylariales</taxon>
        <taxon>Xylariaceae</taxon>
        <taxon>Anthostomella</taxon>
    </lineage>
</organism>
<keyword evidence="3" id="KW-1185">Reference proteome</keyword>
<feature type="compositionally biased region" description="Basic and acidic residues" evidence="1">
    <location>
        <begin position="30"/>
        <end position="39"/>
    </location>
</feature>
<comment type="caution">
    <text evidence="2">The sequence shown here is derived from an EMBL/GenBank/DDBJ whole genome shotgun (WGS) entry which is preliminary data.</text>
</comment>
<name>A0AAI8VP29_9PEZI</name>
<evidence type="ECO:0000313" key="3">
    <source>
        <dbReference type="Proteomes" id="UP001295740"/>
    </source>
</evidence>
<dbReference type="AlphaFoldDB" id="A0AAI8VP29"/>
<protein>
    <submittedName>
        <fullName evidence="2">Uu.00g070360.m01.CDS01</fullName>
    </submittedName>
</protein>
<dbReference type="Proteomes" id="UP001295740">
    <property type="component" value="Unassembled WGS sequence"/>
</dbReference>
<reference evidence="2" key="1">
    <citation type="submission" date="2023-10" db="EMBL/GenBank/DDBJ databases">
        <authorList>
            <person name="Hackl T."/>
        </authorList>
    </citation>
    <scope>NUCLEOTIDE SEQUENCE</scope>
</reference>